<evidence type="ECO:0000256" key="2">
    <source>
        <dbReference type="ARBA" id="ARBA00022679"/>
    </source>
</evidence>
<dbReference type="SUPFAM" id="SSF53613">
    <property type="entry name" value="Ribokinase-like"/>
    <property type="match status" value="1"/>
</dbReference>
<protein>
    <submittedName>
        <fullName evidence="5">Sugar kinase</fullName>
    </submittedName>
</protein>
<dbReference type="CDD" id="cd01166">
    <property type="entry name" value="KdgK"/>
    <property type="match status" value="1"/>
</dbReference>
<evidence type="ECO:0000259" key="4">
    <source>
        <dbReference type="Pfam" id="PF00294"/>
    </source>
</evidence>
<name>A0A7H8NK94_9ACTN</name>
<organism evidence="5 6">
    <name type="scientific">Streptomyces buecherae</name>
    <dbReference type="NCBI Taxonomy" id="2763006"/>
    <lineage>
        <taxon>Bacteria</taxon>
        <taxon>Bacillati</taxon>
        <taxon>Actinomycetota</taxon>
        <taxon>Actinomycetes</taxon>
        <taxon>Kitasatosporales</taxon>
        <taxon>Streptomycetaceae</taxon>
        <taxon>Streptomyces</taxon>
    </lineage>
</organism>
<dbReference type="EMBL" id="CP054929">
    <property type="protein sequence ID" value="QKW54870.1"/>
    <property type="molecule type" value="Genomic_DNA"/>
</dbReference>
<evidence type="ECO:0000313" key="5">
    <source>
        <dbReference type="EMBL" id="QKW54870.1"/>
    </source>
</evidence>
<evidence type="ECO:0000256" key="3">
    <source>
        <dbReference type="ARBA" id="ARBA00022777"/>
    </source>
</evidence>
<dbReference type="Proteomes" id="UP000509303">
    <property type="component" value="Chromosome"/>
</dbReference>
<dbReference type="InterPro" id="IPR011611">
    <property type="entry name" value="PfkB_dom"/>
</dbReference>
<keyword evidence="3 5" id="KW-0418">Kinase</keyword>
<dbReference type="AlphaFoldDB" id="A0A7H8NK94"/>
<sequence>MLLMLAEPGVPLDRATHFRRSVAGAEANVAVGLARLGHSVRWLGRLGADAPGAAVLGELRADGVDVSQVGVDEQAPTGLLLRDCHPSRAIDVQYFRSGSAASHLEPAHIPPAALDGARVLHLSGITPMLSPTAAEATRRLIELARAAGALVSFDPNVRHKLGGAAQWAQIVGPLLADADLLLAGADELELLTARPADEAAADLVKEGARAVVIKRADHSATAYTGAGRWDQSPFAVPVVDPVGAGDAFAAGYLSGWLRGLPEQAALAEAACVAALAIQSPTDTAGLPSPAVRDRALAAYTEGIDAVHR</sequence>
<dbReference type="Gene3D" id="3.40.1190.20">
    <property type="match status" value="1"/>
</dbReference>
<dbReference type="InterPro" id="IPR052700">
    <property type="entry name" value="Carb_kinase_PfkB-like"/>
</dbReference>
<evidence type="ECO:0000313" key="6">
    <source>
        <dbReference type="Proteomes" id="UP000509303"/>
    </source>
</evidence>
<proteinExistence type="inferred from homology"/>
<gene>
    <name evidence="5" type="ORF">HUT08_29605</name>
</gene>
<keyword evidence="2" id="KW-0808">Transferase</keyword>
<feature type="domain" description="Carbohydrate kinase PfkB" evidence="4">
    <location>
        <begin position="11"/>
        <end position="287"/>
    </location>
</feature>
<keyword evidence="6" id="KW-1185">Reference proteome</keyword>
<dbReference type="InterPro" id="IPR002173">
    <property type="entry name" value="Carboh/pur_kinase_PfkB_CS"/>
</dbReference>
<dbReference type="PANTHER" id="PTHR43320">
    <property type="entry name" value="SUGAR KINASE"/>
    <property type="match status" value="1"/>
</dbReference>
<dbReference type="GO" id="GO:0016301">
    <property type="term" value="F:kinase activity"/>
    <property type="evidence" value="ECO:0007669"/>
    <property type="project" value="UniProtKB-KW"/>
</dbReference>
<dbReference type="PANTHER" id="PTHR43320:SF2">
    <property type="entry name" value="2-DEHYDRO-3-DEOXYGLUCONOKINASE_2-DEHYDRO-3-DEOXYGALACTONOKINASE"/>
    <property type="match status" value="1"/>
</dbReference>
<evidence type="ECO:0000256" key="1">
    <source>
        <dbReference type="ARBA" id="ARBA00010688"/>
    </source>
</evidence>
<accession>A0A7H8NK94</accession>
<comment type="similarity">
    <text evidence="1">Belongs to the carbohydrate kinase PfkB family.</text>
</comment>
<reference evidence="5 6" key="1">
    <citation type="submission" date="2020-06" db="EMBL/GenBank/DDBJ databases">
        <title>Genome mining for natural products.</title>
        <authorList>
            <person name="Zhang B."/>
            <person name="Shi J."/>
            <person name="Ge H."/>
        </authorList>
    </citation>
    <scope>NUCLEOTIDE SEQUENCE [LARGE SCALE GENOMIC DNA]</scope>
    <source>
        <strain evidence="5 6">NA00687</strain>
    </source>
</reference>
<dbReference type="InterPro" id="IPR029056">
    <property type="entry name" value="Ribokinase-like"/>
</dbReference>
<dbReference type="PROSITE" id="PS00584">
    <property type="entry name" value="PFKB_KINASES_2"/>
    <property type="match status" value="1"/>
</dbReference>
<dbReference type="Pfam" id="PF00294">
    <property type="entry name" value="PfkB"/>
    <property type="match status" value="1"/>
</dbReference>